<evidence type="ECO:0000256" key="5">
    <source>
        <dbReference type="ARBA" id="ARBA00022777"/>
    </source>
</evidence>
<keyword evidence="9" id="KW-0812">Transmembrane</keyword>
<dbReference type="InterPro" id="IPR011009">
    <property type="entry name" value="Kinase-like_dom_sf"/>
</dbReference>
<dbReference type="Proteomes" id="UP001283341">
    <property type="component" value="Unassembled WGS sequence"/>
</dbReference>
<dbReference type="GO" id="GO:0004674">
    <property type="term" value="F:protein serine/threonine kinase activity"/>
    <property type="evidence" value="ECO:0007669"/>
    <property type="project" value="UniProtKB-KW"/>
</dbReference>
<proteinExistence type="predicted"/>
<gene>
    <name evidence="10" type="ORF">B0H66DRAFT_606918</name>
</gene>
<dbReference type="EC" id="2.7.11.1" evidence="1"/>
<dbReference type="Gene3D" id="3.30.200.20">
    <property type="entry name" value="Phosphorylase Kinase, domain 1"/>
    <property type="match status" value="2"/>
</dbReference>
<reference evidence="10" key="1">
    <citation type="journal article" date="2023" name="Mol. Phylogenet. Evol.">
        <title>Genome-scale phylogeny and comparative genomics of the fungal order Sordariales.</title>
        <authorList>
            <person name="Hensen N."/>
            <person name="Bonometti L."/>
            <person name="Westerberg I."/>
            <person name="Brannstrom I.O."/>
            <person name="Guillou S."/>
            <person name="Cros-Aarteil S."/>
            <person name="Calhoun S."/>
            <person name="Haridas S."/>
            <person name="Kuo A."/>
            <person name="Mondo S."/>
            <person name="Pangilinan J."/>
            <person name="Riley R."/>
            <person name="LaButti K."/>
            <person name="Andreopoulos B."/>
            <person name="Lipzen A."/>
            <person name="Chen C."/>
            <person name="Yan M."/>
            <person name="Daum C."/>
            <person name="Ng V."/>
            <person name="Clum A."/>
            <person name="Steindorff A."/>
            <person name="Ohm R.A."/>
            <person name="Martin F."/>
            <person name="Silar P."/>
            <person name="Natvig D.O."/>
            <person name="Lalanne C."/>
            <person name="Gautier V."/>
            <person name="Ament-Velasquez S.L."/>
            <person name="Kruys A."/>
            <person name="Hutchinson M.I."/>
            <person name="Powell A.J."/>
            <person name="Barry K."/>
            <person name="Miller A.N."/>
            <person name="Grigoriev I.V."/>
            <person name="Debuchy R."/>
            <person name="Gladieux P."/>
            <person name="Hiltunen Thoren M."/>
            <person name="Johannesson H."/>
        </authorList>
    </citation>
    <scope>NUCLEOTIDE SEQUENCE</scope>
    <source>
        <strain evidence="10">CBS 118394</strain>
    </source>
</reference>
<name>A0AAE0HW37_9PEZI</name>
<evidence type="ECO:0000313" key="10">
    <source>
        <dbReference type="EMBL" id="KAK3313664.1"/>
    </source>
</evidence>
<evidence type="ECO:0000256" key="7">
    <source>
        <dbReference type="ARBA" id="ARBA00047899"/>
    </source>
</evidence>
<keyword evidence="9" id="KW-0472">Membrane</keyword>
<feature type="transmembrane region" description="Helical" evidence="9">
    <location>
        <begin position="437"/>
        <end position="458"/>
    </location>
</feature>
<evidence type="ECO:0000256" key="4">
    <source>
        <dbReference type="ARBA" id="ARBA00022741"/>
    </source>
</evidence>
<comment type="caution">
    <text evidence="10">The sequence shown here is derived from an EMBL/GenBank/DDBJ whole genome shotgun (WGS) entry which is preliminary data.</text>
</comment>
<keyword evidence="11" id="KW-1185">Reference proteome</keyword>
<sequence length="469" mass="52920">MTDPSDNSQVSSSIKHEVKYFYALDPRDKQDWQVNAEDTNRYHKGRFHPAHLGDHLGPSGRFHVVHKLGQGGYATLAVSYMLTTKFSRRELERNHIVLPLEHFLIDGHNGRHICLVLPLLGPTLDGLFEGYGHSTVPLKDICFQLNIMLRLAPGMDEWPEARLLEVLCGPPKTERIVRISEDYGDVLLADDNLGDSVPRYVVEAVIITYGSGIVSTTVAVADFGVSYTPSSTTHRTGRSPEPYASPEDAFSWYYQTSSQPLTPTGFAADKALGPLPQLYRPAWKEMGATFANDEDDYSLPAAIGQTNYEWNKQFWMGQAGVTDYFRYYLIRAKVPNQMLELVDEIARYDFRASGLMPACRRITRSLDVNTEIFKVKLDREEVEQLFDLCMSVFRWDPDARARMGDLLEHKWFEGRNTSWLLRLARYTASSLSPSLKMVGLFGVFLLLNGLVGFVLGILGECWSSANQVS</sequence>
<keyword evidence="6" id="KW-0067">ATP-binding</keyword>
<keyword evidence="2" id="KW-0723">Serine/threonine-protein kinase</keyword>
<keyword evidence="3" id="KW-0808">Transferase</keyword>
<evidence type="ECO:0000256" key="1">
    <source>
        <dbReference type="ARBA" id="ARBA00012513"/>
    </source>
</evidence>
<dbReference type="PANTHER" id="PTHR47634:SF9">
    <property type="entry name" value="PROTEIN KINASE DOMAIN-CONTAINING PROTEIN-RELATED"/>
    <property type="match status" value="1"/>
</dbReference>
<evidence type="ECO:0000256" key="8">
    <source>
        <dbReference type="ARBA" id="ARBA00048679"/>
    </source>
</evidence>
<keyword evidence="5" id="KW-0418">Kinase</keyword>
<dbReference type="SUPFAM" id="SSF56112">
    <property type="entry name" value="Protein kinase-like (PK-like)"/>
    <property type="match status" value="1"/>
</dbReference>
<keyword evidence="4" id="KW-0547">Nucleotide-binding</keyword>
<dbReference type="AlphaFoldDB" id="A0AAE0HW37"/>
<comment type="catalytic activity">
    <reaction evidence="7">
        <text>L-threonyl-[protein] + ATP = O-phospho-L-threonyl-[protein] + ADP + H(+)</text>
        <dbReference type="Rhea" id="RHEA:46608"/>
        <dbReference type="Rhea" id="RHEA-COMP:11060"/>
        <dbReference type="Rhea" id="RHEA-COMP:11605"/>
        <dbReference type="ChEBI" id="CHEBI:15378"/>
        <dbReference type="ChEBI" id="CHEBI:30013"/>
        <dbReference type="ChEBI" id="CHEBI:30616"/>
        <dbReference type="ChEBI" id="CHEBI:61977"/>
        <dbReference type="ChEBI" id="CHEBI:456216"/>
        <dbReference type="EC" id="2.7.11.1"/>
    </reaction>
</comment>
<dbReference type="GO" id="GO:0005524">
    <property type="term" value="F:ATP binding"/>
    <property type="evidence" value="ECO:0007669"/>
    <property type="project" value="UniProtKB-KW"/>
</dbReference>
<organism evidence="10 11">
    <name type="scientific">Apodospora peruviana</name>
    <dbReference type="NCBI Taxonomy" id="516989"/>
    <lineage>
        <taxon>Eukaryota</taxon>
        <taxon>Fungi</taxon>
        <taxon>Dikarya</taxon>
        <taxon>Ascomycota</taxon>
        <taxon>Pezizomycotina</taxon>
        <taxon>Sordariomycetes</taxon>
        <taxon>Sordariomycetidae</taxon>
        <taxon>Sordariales</taxon>
        <taxon>Lasiosphaeriaceae</taxon>
        <taxon>Apodospora</taxon>
    </lineage>
</organism>
<dbReference type="Gene3D" id="1.10.510.10">
    <property type="entry name" value="Transferase(Phosphotransferase) domain 1"/>
    <property type="match status" value="2"/>
</dbReference>
<evidence type="ECO:0000256" key="9">
    <source>
        <dbReference type="SAM" id="Phobius"/>
    </source>
</evidence>
<evidence type="ECO:0000313" key="11">
    <source>
        <dbReference type="Proteomes" id="UP001283341"/>
    </source>
</evidence>
<keyword evidence="9" id="KW-1133">Transmembrane helix</keyword>
<dbReference type="PANTHER" id="PTHR47634">
    <property type="entry name" value="PROTEIN KINASE DOMAIN-CONTAINING PROTEIN-RELATED"/>
    <property type="match status" value="1"/>
</dbReference>
<accession>A0AAE0HW37</accession>
<comment type="catalytic activity">
    <reaction evidence="8">
        <text>L-seryl-[protein] + ATP = O-phospho-L-seryl-[protein] + ADP + H(+)</text>
        <dbReference type="Rhea" id="RHEA:17989"/>
        <dbReference type="Rhea" id="RHEA-COMP:9863"/>
        <dbReference type="Rhea" id="RHEA-COMP:11604"/>
        <dbReference type="ChEBI" id="CHEBI:15378"/>
        <dbReference type="ChEBI" id="CHEBI:29999"/>
        <dbReference type="ChEBI" id="CHEBI:30616"/>
        <dbReference type="ChEBI" id="CHEBI:83421"/>
        <dbReference type="ChEBI" id="CHEBI:456216"/>
        <dbReference type="EC" id="2.7.11.1"/>
    </reaction>
</comment>
<dbReference type="EMBL" id="JAUEDM010000007">
    <property type="protein sequence ID" value="KAK3313664.1"/>
    <property type="molecule type" value="Genomic_DNA"/>
</dbReference>
<dbReference type="GO" id="GO:0000245">
    <property type="term" value="P:spliceosomal complex assembly"/>
    <property type="evidence" value="ECO:0007669"/>
    <property type="project" value="TreeGrafter"/>
</dbReference>
<dbReference type="InterPro" id="IPR051334">
    <property type="entry name" value="SRPK"/>
</dbReference>
<evidence type="ECO:0000256" key="2">
    <source>
        <dbReference type="ARBA" id="ARBA00022527"/>
    </source>
</evidence>
<protein>
    <recommendedName>
        <fullName evidence="1">non-specific serine/threonine protein kinase</fullName>
        <ecNumber evidence="1">2.7.11.1</ecNumber>
    </recommendedName>
</protein>
<reference evidence="10" key="2">
    <citation type="submission" date="2023-06" db="EMBL/GenBank/DDBJ databases">
        <authorList>
            <consortium name="Lawrence Berkeley National Laboratory"/>
            <person name="Haridas S."/>
            <person name="Hensen N."/>
            <person name="Bonometti L."/>
            <person name="Westerberg I."/>
            <person name="Brannstrom I.O."/>
            <person name="Guillou S."/>
            <person name="Cros-Aarteil S."/>
            <person name="Calhoun S."/>
            <person name="Kuo A."/>
            <person name="Mondo S."/>
            <person name="Pangilinan J."/>
            <person name="Riley R."/>
            <person name="Labutti K."/>
            <person name="Andreopoulos B."/>
            <person name="Lipzen A."/>
            <person name="Chen C."/>
            <person name="Yanf M."/>
            <person name="Daum C."/>
            <person name="Ng V."/>
            <person name="Clum A."/>
            <person name="Steindorff A."/>
            <person name="Ohm R."/>
            <person name="Martin F."/>
            <person name="Silar P."/>
            <person name="Natvig D."/>
            <person name="Lalanne C."/>
            <person name="Gautier V."/>
            <person name="Ament-Velasquez S.L."/>
            <person name="Kruys A."/>
            <person name="Hutchinson M.I."/>
            <person name="Powell A.J."/>
            <person name="Barry K."/>
            <person name="Miller A.N."/>
            <person name="Grigoriev I.V."/>
            <person name="Debuchy R."/>
            <person name="Gladieux P."/>
            <person name="Thoren M.H."/>
            <person name="Johannesson H."/>
        </authorList>
    </citation>
    <scope>NUCLEOTIDE SEQUENCE</scope>
    <source>
        <strain evidence="10">CBS 118394</strain>
    </source>
</reference>
<evidence type="ECO:0000256" key="3">
    <source>
        <dbReference type="ARBA" id="ARBA00022679"/>
    </source>
</evidence>
<evidence type="ECO:0000256" key="6">
    <source>
        <dbReference type="ARBA" id="ARBA00022840"/>
    </source>
</evidence>
<dbReference type="GO" id="GO:0050684">
    <property type="term" value="P:regulation of mRNA processing"/>
    <property type="evidence" value="ECO:0007669"/>
    <property type="project" value="TreeGrafter"/>
</dbReference>